<gene>
    <name evidence="2" type="ORF">D0466_00770</name>
</gene>
<evidence type="ECO:0000313" key="2">
    <source>
        <dbReference type="EMBL" id="RFU66680.1"/>
    </source>
</evidence>
<name>A0A372LJM8_9BACI</name>
<dbReference type="OrthoDB" id="2888041at2"/>
<dbReference type="AlphaFoldDB" id="A0A372LJM8"/>
<dbReference type="RefSeq" id="WP_117320651.1">
    <property type="nucleotide sequence ID" value="NZ_QVTD01000001.1"/>
</dbReference>
<keyword evidence="3" id="KW-1185">Reference proteome</keyword>
<organism evidence="2 3">
    <name type="scientific">Peribacillus glennii</name>
    <dbReference type="NCBI Taxonomy" id="2303991"/>
    <lineage>
        <taxon>Bacteria</taxon>
        <taxon>Bacillati</taxon>
        <taxon>Bacillota</taxon>
        <taxon>Bacilli</taxon>
        <taxon>Bacillales</taxon>
        <taxon>Bacillaceae</taxon>
        <taxon>Peribacillus</taxon>
    </lineage>
</organism>
<comment type="caution">
    <text evidence="2">The sequence shown here is derived from an EMBL/GenBank/DDBJ whole genome shotgun (WGS) entry which is preliminary data.</text>
</comment>
<feature type="chain" id="PRO_5017076062" evidence="1">
    <location>
        <begin position="26"/>
        <end position="183"/>
    </location>
</feature>
<evidence type="ECO:0000256" key="1">
    <source>
        <dbReference type="SAM" id="SignalP"/>
    </source>
</evidence>
<feature type="signal peptide" evidence="1">
    <location>
        <begin position="1"/>
        <end position="25"/>
    </location>
</feature>
<evidence type="ECO:0000313" key="3">
    <source>
        <dbReference type="Proteomes" id="UP000262939"/>
    </source>
</evidence>
<proteinExistence type="predicted"/>
<reference evidence="2 3" key="1">
    <citation type="submission" date="2018-08" db="EMBL/GenBank/DDBJ databases">
        <title>Bacillus chawlae sp. nov., Bacillus glennii sp. nov., and Bacillus saganii sp. nov. Isolated from the Vehicle Assembly Building at Kennedy Space Center where the Viking Spacecraft were Assembled.</title>
        <authorList>
            <person name="Seuylemezian A."/>
            <person name="Vaishampayan P."/>
        </authorList>
    </citation>
    <scope>NUCLEOTIDE SEQUENCE [LARGE SCALE GENOMIC DNA]</scope>
    <source>
        <strain evidence="2 3">V44-8</strain>
    </source>
</reference>
<sequence>MKKKYLAVLLTLLLAISSYPFSASAASSTSIFKSKYPKETILSSVTVDLDKDRKQETVILSKQGNFFLIKGKTVKKVAKGIKTDPGWSPAAKLTVFNPAKGEYMIITRYYYPPGNTQIAVYRMIKGKLVRILNETGDLGVGISKTKINQHWKKYRSGGGWEPVTTVHTWNNAKKKFVASGAKN</sequence>
<accession>A0A372LJM8</accession>
<dbReference type="Proteomes" id="UP000262939">
    <property type="component" value="Unassembled WGS sequence"/>
</dbReference>
<protein>
    <submittedName>
        <fullName evidence="2">Uncharacterized protein</fullName>
    </submittedName>
</protein>
<keyword evidence="1" id="KW-0732">Signal</keyword>
<dbReference type="EMBL" id="QVTD01000001">
    <property type="protein sequence ID" value="RFU66680.1"/>
    <property type="molecule type" value="Genomic_DNA"/>
</dbReference>